<sequence length="87" mass="10431">MGVERQIPGYLVREEVQRLKGRAGMRAWNYEKLEEGEGGELARECWKEMKEKAKEGRVLKGWETERKEFMEEKGWKIEEIEVMRRKG</sequence>
<dbReference type="Proteomes" id="UP000053097">
    <property type="component" value="Unassembled WGS sequence"/>
</dbReference>
<keyword evidence="2" id="KW-1185">Reference proteome</keyword>
<dbReference type="AlphaFoldDB" id="A0A026WAV0"/>
<gene>
    <name evidence="1" type="ORF">X777_09154</name>
</gene>
<protein>
    <submittedName>
        <fullName evidence="1">Uncharacterized protein</fullName>
    </submittedName>
</protein>
<evidence type="ECO:0000313" key="2">
    <source>
        <dbReference type="Proteomes" id="UP000053097"/>
    </source>
</evidence>
<dbReference type="STRING" id="2015173.A0A026WAV0"/>
<evidence type="ECO:0000313" key="1">
    <source>
        <dbReference type="EMBL" id="EZA52129.1"/>
    </source>
</evidence>
<reference evidence="1 2" key="1">
    <citation type="journal article" date="2014" name="Curr. Biol.">
        <title>The genome of the clonal raider ant Cerapachys biroi.</title>
        <authorList>
            <person name="Oxley P.R."/>
            <person name="Ji L."/>
            <person name="Fetter-Pruneda I."/>
            <person name="McKenzie S.K."/>
            <person name="Li C."/>
            <person name="Hu H."/>
            <person name="Zhang G."/>
            <person name="Kronauer D.J."/>
        </authorList>
    </citation>
    <scope>NUCLEOTIDE SEQUENCE [LARGE SCALE GENOMIC DNA]</scope>
</reference>
<name>A0A026WAV0_OOCBI</name>
<proteinExistence type="predicted"/>
<dbReference type="EMBL" id="KK107350">
    <property type="protein sequence ID" value="EZA52129.1"/>
    <property type="molecule type" value="Genomic_DNA"/>
</dbReference>
<accession>A0A026WAV0</accession>
<organism evidence="1 2">
    <name type="scientific">Ooceraea biroi</name>
    <name type="common">Clonal raider ant</name>
    <name type="synonym">Cerapachys biroi</name>
    <dbReference type="NCBI Taxonomy" id="2015173"/>
    <lineage>
        <taxon>Eukaryota</taxon>
        <taxon>Metazoa</taxon>
        <taxon>Ecdysozoa</taxon>
        <taxon>Arthropoda</taxon>
        <taxon>Hexapoda</taxon>
        <taxon>Insecta</taxon>
        <taxon>Pterygota</taxon>
        <taxon>Neoptera</taxon>
        <taxon>Endopterygota</taxon>
        <taxon>Hymenoptera</taxon>
        <taxon>Apocrita</taxon>
        <taxon>Aculeata</taxon>
        <taxon>Formicoidea</taxon>
        <taxon>Formicidae</taxon>
        <taxon>Dorylinae</taxon>
        <taxon>Ooceraea</taxon>
    </lineage>
</organism>